<gene>
    <name evidence="2" type="ORF">C1645_881439</name>
</gene>
<evidence type="ECO:0000256" key="1">
    <source>
        <dbReference type="SAM" id="MobiDB-lite"/>
    </source>
</evidence>
<protein>
    <submittedName>
        <fullName evidence="2">Uncharacterized protein</fullName>
    </submittedName>
</protein>
<keyword evidence="3" id="KW-1185">Reference proteome</keyword>
<organism evidence="2 3">
    <name type="scientific">Glomus cerebriforme</name>
    <dbReference type="NCBI Taxonomy" id="658196"/>
    <lineage>
        <taxon>Eukaryota</taxon>
        <taxon>Fungi</taxon>
        <taxon>Fungi incertae sedis</taxon>
        <taxon>Mucoromycota</taxon>
        <taxon>Glomeromycotina</taxon>
        <taxon>Glomeromycetes</taxon>
        <taxon>Glomerales</taxon>
        <taxon>Glomeraceae</taxon>
        <taxon>Glomus</taxon>
    </lineage>
</organism>
<evidence type="ECO:0000313" key="3">
    <source>
        <dbReference type="Proteomes" id="UP000265703"/>
    </source>
</evidence>
<comment type="caution">
    <text evidence="2">The sequence shown here is derived from an EMBL/GenBank/DDBJ whole genome shotgun (WGS) entry which is preliminary data.</text>
</comment>
<dbReference type="AlphaFoldDB" id="A0A397SG49"/>
<feature type="compositionally biased region" description="Basic residues" evidence="1">
    <location>
        <begin position="213"/>
        <end position="227"/>
    </location>
</feature>
<feature type="region of interest" description="Disordered" evidence="1">
    <location>
        <begin position="136"/>
        <end position="195"/>
    </location>
</feature>
<dbReference type="Proteomes" id="UP000265703">
    <property type="component" value="Unassembled WGS sequence"/>
</dbReference>
<dbReference type="EMBL" id="QKYT01000750">
    <property type="protein sequence ID" value="RIA81741.1"/>
    <property type="molecule type" value="Genomic_DNA"/>
</dbReference>
<name>A0A397SG49_9GLOM</name>
<feature type="region of interest" description="Disordered" evidence="1">
    <location>
        <begin position="207"/>
        <end position="227"/>
    </location>
</feature>
<accession>A0A397SG49</accession>
<evidence type="ECO:0000313" key="2">
    <source>
        <dbReference type="EMBL" id="RIA81741.1"/>
    </source>
</evidence>
<feature type="region of interest" description="Disordered" evidence="1">
    <location>
        <begin position="1"/>
        <end position="31"/>
    </location>
</feature>
<proteinExistence type="predicted"/>
<sequence length="227" mass="24902">MNLDNPDDELPKPFTPPPASISKVKQPNKKKNKELTSHIVTGYTISPTLKNNVCDVMLYDIPGHWDAEKITEEINKHLGSIIKASVTVKGKYKCAIFLSVGFLGTGPSHKDSSDFSNKPQLRTYLPPAKNLISSTIKNLKRPSTGRPLNCRTKLPDKKSRGSNMTSKKPKNSSKDSTKKNKPKSQTSSSSSTGSIAEVLATLVKLLMKQESKKSRKHSRSRGGSKAN</sequence>
<feature type="compositionally biased region" description="Low complexity" evidence="1">
    <location>
        <begin position="183"/>
        <end position="194"/>
    </location>
</feature>
<reference evidence="2 3" key="1">
    <citation type="submission" date="2018-06" db="EMBL/GenBank/DDBJ databases">
        <title>Comparative genomics reveals the genomic features of Rhizophagus irregularis, R. cerebriforme, R. diaphanum and Gigaspora rosea, and their symbiotic lifestyle signature.</title>
        <authorList>
            <person name="Morin E."/>
            <person name="San Clemente H."/>
            <person name="Chen E.C.H."/>
            <person name="De La Providencia I."/>
            <person name="Hainaut M."/>
            <person name="Kuo A."/>
            <person name="Kohler A."/>
            <person name="Murat C."/>
            <person name="Tang N."/>
            <person name="Roy S."/>
            <person name="Loubradou J."/>
            <person name="Henrissat B."/>
            <person name="Grigoriev I.V."/>
            <person name="Corradi N."/>
            <person name="Roux C."/>
            <person name="Martin F.M."/>
        </authorList>
    </citation>
    <scope>NUCLEOTIDE SEQUENCE [LARGE SCALE GENOMIC DNA]</scope>
    <source>
        <strain evidence="2 3">DAOM 227022</strain>
    </source>
</reference>